<dbReference type="Proteomes" id="UP000248544">
    <property type="component" value="Unassembled WGS sequence"/>
</dbReference>
<dbReference type="EMBL" id="POUA01000344">
    <property type="protein sequence ID" value="PZG30814.1"/>
    <property type="molecule type" value="Genomic_DNA"/>
</dbReference>
<keyword evidence="1" id="KW-1133">Transmembrane helix</keyword>
<dbReference type="AlphaFoldDB" id="A0A2W2GVC4"/>
<accession>A0A2W2GVC4</accession>
<protein>
    <recommendedName>
        <fullName evidence="4">MFS transporter</fullName>
    </recommendedName>
</protein>
<reference evidence="2 3" key="1">
    <citation type="submission" date="2018-01" db="EMBL/GenBank/DDBJ databases">
        <title>Draft genome sequence of Sphaerisporangium sp. 7K107.</title>
        <authorList>
            <person name="Sahin N."/>
            <person name="Saygin H."/>
            <person name="Ay H."/>
        </authorList>
    </citation>
    <scope>NUCLEOTIDE SEQUENCE [LARGE SCALE GENOMIC DNA]</scope>
    <source>
        <strain evidence="2 3">7K107</strain>
    </source>
</reference>
<evidence type="ECO:0008006" key="4">
    <source>
        <dbReference type="Google" id="ProtNLM"/>
    </source>
</evidence>
<evidence type="ECO:0000256" key="1">
    <source>
        <dbReference type="SAM" id="Phobius"/>
    </source>
</evidence>
<evidence type="ECO:0000313" key="3">
    <source>
        <dbReference type="Proteomes" id="UP000248544"/>
    </source>
</evidence>
<keyword evidence="1" id="KW-0812">Transmembrane</keyword>
<organism evidence="2 3">
    <name type="scientific">Spongiactinospora gelatinilytica</name>
    <dbReference type="NCBI Taxonomy" id="2666298"/>
    <lineage>
        <taxon>Bacteria</taxon>
        <taxon>Bacillati</taxon>
        <taxon>Actinomycetota</taxon>
        <taxon>Actinomycetes</taxon>
        <taxon>Streptosporangiales</taxon>
        <taxon>Streptosporangiaceae</taxon>
        <taxon>Spongiactinospora</taxon>
    </lineage>
</organism>
<proteinExistence type="predicted"/>
<sequence length="84" mass="8435">MPADVPAEATEVIGSSLGAAIGVSERLPPEAAPHLAALARHAFTDGLAAATLTGGLILVAAAVICPLLLHRGRQSPYAGQERDA</sequence>
<gene>
    <name evidence="2" type="ORF">C1I98_30920</name>
</gene>
<evidence type="ECO:0000313" key="2">
    <source>
        <dbReference type="EMBL" id="PZG30814.1"/>
    </source>
</evidence>
<feature type="transmembrane region" description="Helical" evidence="1">
    <location>
        <begin position="47"/>
        <end position="69"/>
    </location>
</feature>
<keyword evidence="3" id="KW-1185">Reference proteome</keyword>
<dbReference type="RefSeq" id="WP_111170918.1">
    <property type="nucleotide sequence ID" value="NZ_POUA01000344.1"/>
</dbReference>
<name>A0A2W2GVC4_9ACTN</name>
<keyword evidence="1" id="KW-0472">Membrane</keyword>
<comment type="caution">
    <text evidence="2">The sequence shown here is derived from an EMBL/GenBank/DDBJ whole genome shotgun (WGS) entry which is preliminary data.</text>
</comment>